<accession>C7CFE5</accession>
<reference evidence="4" key="1">
    <citation type="journal article" date="2009" name="PLoS ONE">
        <title>Methylobacterium genome sequences: a reference blueprint to investigate microbial metabolism of C1 compounds from natural and industrial sources.</title>
        <authorList>
            <person name="Vuilleumier S."/>
            <person name="Chistoserdova L."/>
            <person name="Lee M.-C."/>
            <person name="Bringel F."/>
            <person name="Lajus A."/>
            <person name="Zhou Y."/>
            <person name="Gourion B."/>
            <person name="Barbe V."/>
            <person name="Chang J."/>
            <person name="Cruveiller S."/>
            <person name="Dossat C."/>
            <person name="Gillett W."/>
            <person name="Gruffaz C."/>
            <person name="Haugen E."/>
            <person name="Hourcade E."/>
            <person name="Levy R."/>
            <person name="Mangenot S."/>
            <person name="Muller E."/>
            <person name="Nadalig T."/>
            <person name="Pagni M."/>
            <person name="Penny C."/>
            <person name="Peyraud R."/>
            <person name="Robinson D.G."/>
            <person name="Roche D."/>
            <person name="Rouy Z."/>
            <person name="Saenampechek C."/>
            <person name="Salvignol G."/>
            <person name="Vallenet D."/>
            <person name="Wu Z."/>
            <person name="Marx C.J."/>
            <person name="Vorholt J.A."/>
            <person name="Olson M.V."/>
            <person name="Kaul R."/>
            <person name="Weissenbach J."/>
            <person name="Medigue C."/>
            <person name="Lidstrom M.E."/>
        </authorList>
    </citation>
    <scope>NUCLEOTIDE SEQUENCE [LARGE SCALE GENOMIC DNA]</scope>
    <source>
        <strain evidence="4">DSM 6343 / CIP 106787 / DM4</strain>
    </source>
</reference>
<organism evidence="3 4">
    <name type="scientific">Methylorubrum extorquens (strain DSM 6343 / CIP 106787 / DM4)</name>
    <name type="common">Methylobacterium extorquens</name>
    <dbReference type="NCBI Taxonomy" id="661410"/>
    <lineage>
        <taxon>Bacteria</taxon>
        <taxon>Pseudomonadati</taxon>
        <taxon>Pseudomonadota</taxon>
        <taxon>Alphaproteobacteria</taxon>
        <taxon>Hyphomicrobiales</taxon>
        <taxon>Methylobacteriaceae</taxon>
        <taxon>Methylorubrum</taxon>
    </lineage>
</organism>
<dbReference type="KEGG" id="mdi:METDI4451"/>
<protein>
    <submittedName>
        <fullName evidence="3">Short-chain dehydrogenase/reductase SDR</fullName>
    </submittedName>
</protein>
<dbReference type="HOGENOM" id="CLU_010194_1_0_5"/>
<dbReference type="SMART" id="SM00822">
    <property type="entry name" value="PKS_KR"/>
    <property type="match status" value="1"/>
</dbReference>
<evidence type="ECO:0000313" key="4">
    <source>
        <dbReference type="Proteomes" id="UP000008070"/>
    </source>
</evidence>
<sequence length="257" mass="26765">MQQPTKGAAMHLNDKVAIVTGGNSGIGFAIARTFVDEGAQVVIVGRRQNAVDEIAAQLGASAYGIIGDVAELATHQRVADFVTKRFGKADIYVANAGTNVIATTLDVSVDEYDRQFATNARGVFFGVQAILPHIRDGGSIILTSSIATAKVLDGHAAYAGAKAATEAFARSWALELKDRRIRVNVLSPGPTDTPILGKLGIAAEARPALEAQLATIIPLGRLGTAEELGRAALFLASDQSSFITGINLRVDGGISLA</sequence>
<feature type="domain" description="Ketoreductase" evidence="2">
    <location>
        <begin position="15"/>
        <end position="193"/>
    </location>
</feature>
<dbReference type="SUPFAM" id="SSF51735">
    <property type="entry name" value="NAD(P)-binding Rossmann-fold domains"/>
    <property type="match status" value="1"/>
</dbReference>
<dbReference type="CDD" id="cd05233">
    <property type="entry name" value="SDR_c"/>
    <property type="match status" value="1"/>
</dbReference>
<dbReference type="PROSITE" id="PS00061">
    <property type="entry name" value="ADH_SHORT"/>
    <property type="match status" value="1"/>
</dbReference>
<dbReference type="PRINTS" id="PR00081">
    <property type="entry name" value="GDHRDH"/>
</dbReference>
<dbReference type="InterPro" id="IPR002347">
    <property type="entry name" value="SDR_fam"/>
</dbReference>
<dbReference type="EMBL" id="FP103042">
    <property type="protein sequence ID" value="CAX26079.1"/>
    <property type="molecule type" value="Genomic_DNA"/>
</dbReference>
<dbReference type="Pfam" id="PF13561">
    <property type="entry name" value="adh_short_C2"/>
    <property type="match status" value="1"/>
</dbReference>
<dbReference type="PANTHER" id="PTHR43975">
    <property type="entry name" value="ZGC:101858"/>
    <property type="match status" value="1"/>
</dbReference>
<dbReference type="AlphaFoldDB" id="C7CFE5"/>
<proteinExistence type="inferred from homology"/>
<dbReference type="Proteomes" id="UP000008070">
    <property type="component" value="Chromosome"/>
</dbReference>
<evidence type="ECO:0000259" key="2">
    <source>
        <dbReference type="SMART" id="SM00822"/>
    </source>
</evidence>
<dbReference type="Gene3D" id="3.40.50.720">
    <property type="entry name" value="NAD(P)-binding Rossmann-like Domain"/>
    <property type="match status" value="1"/>
</dbReference>
<dbReference type="PRINTS" id="PR00080">
    <property type="entry name" value="SDRFAMILY"/>
</dbReference>
<comment type="similarity">
    <text evidence="1">Belongs to the short-chain dehydrogenases/reductases (SDR) family.</text>
</comment>
<evidence type="ECO:0000313" key="3">
    <source>
        <dbReference type="EMBL" id="CAX26079.1"/>
    </source>
</evidence>
<dbReference type="PANTHER" id="PTHR43975:SF2">
    <property type="entry name" value="EG:BACR7A4.14 PROTEIN-RELATED"/>
    <property type="match status" value="1"/>
</dbReference>
<dbReference type="InterPro" id="IPR057326">
    <property type="entry name" value="KR_dom"/>
</dbReference>
<gene>
    <name evidence="3" type="ORF">METD_I4451</name>
</gene>
<evidence type="ECO:0000256" key="1">
    <source>
        <dbReference type="ARBA" id="ARBA00006484"/>
    </source>
</evidence>
<dbReference type="NCBIfam" id="NF005559">
    <property type="entry name" value="PRK07231.1"/>
    <property type="match status" value="1"/>
</dbReference>
<dbReference type="FunFam" id="3.40.50.720:FF:000084">
    <property type="entry name" value="Short-chain dehydrogenase reductase"/>
    <property type="match status" value="1"/>
</dbReference>
<dbReference type="InterPro" id="IPR020904">
    <property type="entry name" value="Sc_DH/Rdtase_CS"/>
</dbReference>
<dbReference type="InterPro" id="IPR036291">
    <property type="entry name" value="NAD(P)-bd_dom_sf"/>
</dbReference>
<name>C7CFE5_METED</name>